<dbReference type="EMBL" id="QGDH01000302">
    <property type="protein sequence ID" value="RAR01055.1"/>
    <property type="molecule type" value="Genomic_DNA"/>
</dbReference>
<reference evidence="3" key="1">
    <citation type="submission" date="2018-05" db="EMBL/GenBank/DDBJ databases">
        <title>Draft genome sequence of Stemphylium lycopersici strain CIDEFI 213.</title>
        <authorList>
            <person name="Medina R."/>
            <person name="Franco M.E.E."/>
            <person name="Lucentini C.G."/>
            <person name="Saparrat M.C.N."/>
            <person name="Balatti P.A."/>
        </authorList>
    </citation>
    <scope>NUCLEOTIDE SEQUENCE [LARGE SCALE GENOMIC DNA]</scope>
    <source>
        <strain evidence="3">CIDEFI 213</strain>
    </source>
</reference>
<feature type="compositionally biased region" description="Basic and acidic residues" evidence="1">
    <location>
        <begin position="53"/>
        <end position="66"/>
    </location>
</feature>
<evidence type="ECO:0000313" key="2">
    <source>
        <dbReference type="EMBL" id="RAR01055.1"/>
    </source>
</evidence>
<accession>A0A364MRM0</accession>
<feature type="region of interest" description="Disordered" evidence="1">
    <location>
        <begin position="40"/>
        <end position="111"/>
    </location>
</feature>
<sequence length="785" mass="87909">MDRGSLYEHDIPSLSASLEAFNPERSMDLSYGRRSINPLAWPASQEEAESDTESEKGRSLLDDNAARARPSKSPFQHRTDRDVTPSHIPLPESPYKQTPRASPEPITSIPPWRDTLCAGTGQSTCRFCAEVCDLSHLIGRSRHTGCPATEGWTLPEEKQHDETGPVKGFMRFAYRGEAKFRTAPIEDTISGFASGLHIFTRSRANVIFTVGLVILSWLLLQPWTASLIPDVANVANMAKQFEPLLYASENVIPRSRELADGSIAVQDLGESVRATNMSASSVIIDQLDDLGDSLKILSEKITSFFTNVDGDMDSILITMEWAQRELQGIQGPKIGMIDTVIGNIHGGLGKIGLLERKDGSPTAVGRVVNDVLGHTTQQRSKATIQRTFDYLLSTLEENIANELARADTLFQLFESVDRQFHNLHRSVAREEDSLANRKDEFLASMWRMTINNKMKIKKYEKNLKLLKDVRASTLTNKSELKGHIQIIMSVKDQLDKARKNLISPLIRRAQSNSFGLEQQLNDLTGTYGFLKGVRDVQKRKVLLQLWGEPKERVTITAGEKEGEIKENEWVSVSSLKDPSDQHEAVRTRTVPQRGDCLAFNKIQYVSRQCYRETHGLKFRYSTILFEDSRDVSAGQWCRTFVNKVVKEDFAKCLNLSIRSSGLSLRPPGYGSSSITLAQYFTQHPRAKLRLHHPYWTQRSPGFLLLGLAYAAAIRNHKLLEQLVYEHGPTLDLDLTTIRSMLPNPQGRVATQLSACFVGRESGQTDAVRVVEGKPVPQGREHLGMA</sequence>
<dbReference type="OrthoDB" id="4202871at2759"/>
<organism evidence="2 3">
    <name type="scientific">Stemphylium lycopersici</name>
    <name type="common">Tomato gray leaf spot disease fungus</name>
    <name type="synonym">Thyrospora lycopersici</name>
    <dbReference type="NCBI Taxonomy" id="183478"/>
    <lineage>
        <taxon>Eukaryota</taxon>
        <taxon>Fungi</taxon>
        <taxon>Dikarya</taxon>
        <taxon>Ascomycota</taxon>
        <taxon>Pezizomycotina</taxon>
        <taxon>Dothideomycetes</taxon>
        <taxon>Pleosporomycetidae</taxon>
        <taxon>Pleosporales</taxon>
        <taxon>Pleosporineae</taxon>
        <taxon>Pleosporaceae</taxon>
        <taxon>Stemphylium</taxon>
    </lineage>
</organism>
<name>A0A364MRM0_STELY</name>
<evidence type="ECO:0000256" key="1">
    <source>
        <dbReference type="SAM" id="MobiDB-lite"/>
    </source>
</evidence>
<evidence type="ECO:0000313" key="3">
    <source>
        <dbReference type="Proteomes" id="UP000249619"/>
    </source>
</evidence>
<protein>
    <submittedName>
        <fullName evidence="2">Uncharacterized protein</fullName>
    </submittedName>
</protein>
<proteinExistence type="predicted"/>
<keyword evidence="3" id="KW-1185">Reference proteome</keyword>
<feature type="compositionally biased region" description="Basic and acidic residues" evidence="1">
    <location>
        <begin position="1"/>
        <end position="11"/>
    </location>
</feature>
<feature type="region of interest" description="Disordered" evidence="1">
    <location>
        <begin position="1"/>
        <end position="23"/>
    </location>
</feature>
<dbReference type="AlphaFoldDB" id="A0A364MRM0"/>
<comment type="caution">
    <text evidence="2">The sequence shown here is derived from an EMBL/GenBank/DDBJ whole genome shotgun (WGS) entry which is preliminary data.</text>
</comment>
<dbReference type="STRING" id="183478.A0A364MRM0"/>
<gene>
    <name evidence="2" type="ORF">DDE83_008997</name>
</gene>
<dbReference type="Proteomes" id="UP000249619">
    <property type="component" value="Unassembled WGS sequence"/>
</dbReference>